<evidence type="ECO:0000256" key="1">
    <source>
        <dbReference type="SAM" id="Phobius"/>
    </source>
</evidence>
<feature type="transmembrane region" description="Helical" evidence="1">
    <location>
        <begin position="152"/>
        <end position="173"/>
    </location>
</feature>
<comment type="caution">
    <text evidence="3">The sequence shown here is derived from an EMBL/GenBank/DDBJ whole genome shotgun (WGS) entry which is preliminary data.</text>
</comment>
<keyword evidence="1" id="KW-1133">Transmembrane helix</keyword>
<name>A0A8S1CZX7_9INSE</name>
<feature type="transmembrane region" description="Helical" evidence="1">
    <location>
        <begin position="235"/>
        <end position="253"/>
    </location>
</feature>
<proteinExistence type="predicted"/>
<dbReference type="Proteomes" id="UP000494165">
    <property type="component" value="Unassembled WGS sequence"/>
</dbReference>
<dbReference type="PANTHER" id="PTHR18945">
    <property type="entry name" value="NEUROTRANSMITTER GATED ION CHANNEL"/>
    <property type="match status" value="1"/>
</dbReference>
<organism evidence="3 4">
    <name type="scientific">Cloeon dipterum</name>
    <dbReference type="NCBI Taxonomy" id="197152"/>
    <lineage>
        <taxon>Eukaryota</taxon>
        <taxon>Metazoa</taxon>
        <taxon>Ecdysozoa</taxon>
        <taxon>Arthropoda</taxon>
        <taxon>Hexapoda</taxon>
        <taxon>Insecta</taxon>
        <taxon>Pterygota</taxon>
        <taxon>Palaeoptera</taxon>
        <taxon>Ephemeroptera</taxon>
        <taxon>Pisciforma</taxon>
        <taxon>Baetidae</taxon>
        <taxon>Cloeon</taxon>
    </lineage>
</organism>
<evidence type="ECO:0000259" key="2">
    <source>
        <dbReference type="Pfam" id="PF02931"/>
    </source>
</evidence>
<feature type="transmembrane region" description="Helical" evidence="1">
    <location>
        <begin position="185"/>
        <end position="207"/>
    </location>
</feature>
<dbReference type="InterPro" id="IPR006201">
    <property type="entry name" value="Neur_channel"/>
</dbReference>
<dbReference type="Gene3D" id="2.70.170.10">
    <property type="entry name" value="Neurotransmitter-gated ion-channel ligand-binding domain"/>
    <property type="match status" value="1"/>
</dbReference>
<keyword evidence="1" id="KW-0812">Transmembrane</keyword>
<feature type="domain" description="Neurotransmitter-gated ion-channel ligand-binding" evidence="2">
    <location>
        <begin position="1"/>
        <end position="129"/>
    </location>
</feature>
<protein>
    <recommendedName>
        <fullName evidence="2">Neurotransmitter-gated ion-channel ligand-binding domain-containing protein</fullName>
    </recommendedName>
</protein>
<keyword evidence="1" id="KW-0472">Membrane</keyword>
<evidence type="ECO:0000313" key="4">
    <source>
        <dbReference type="Proteomes" id="UP000494165"/>
    </source>
</evidence>
<keyword evidence="4" id="KW-1185">Reference proteome</keyword>
<dbReference type="GO" id="GO:0004888">
    <property type="term" value="F:transmembrane signaling receptor activity"/>
    <property type="evidence" value="ECO:0007669"/>
    <property type="project" value="InterPro"/>
</dbReference>
<dbReference type="EMBL" id="CADEPI010000086">
    <property type="protein sequence ID" value="CAB3373512.1"/>
    <property type="molecule type" value="Genomic_DNA"/>
</dbReference>
<dbReference type="AlphaFoldDB" id="A0A8S1CZX7"/>
<gene>
    <name evidence="3" type="ORF">CLODIP_2_CD15188</name>
</gene>
<accession>A0A8S1CZX7</accession>
<dbReference type="InterPro" id="IPR036734">
    <property type="entry name" value="Neur_chan_lig-bd_sf"/>
</dbReference>
<dbReference type="Pfam" id="PF02931">
    <property type="entry name" value="Neur_chan_LBD"/>
    <property type="match status" value="1"/>
</dbReference>
<dbReference type="SUPFAM" id="SSF63712">
    <property type="entry name" value="Nicotinic receptor ligand binding domain-like"/>
    <property type="match status" value="1"/>
</dbReference>
<dbReference type="InterPro" id="IPR006202">
    <property type="entry name" value="Neur_chan_lig-bd"/>
</dbReference>
<sequence length="276" mass="31613">MYIRQRWTDPRVKFSATNPDITHVVLNDRDKLWVPDTFFVNERRTKFSEALTENSFIKIFNDGRVIYSTRVHTTLSCPLNHAKFPFDVQSCSFTLESYGHKRKELEYVWYEEKDFPVSVGKKLTTKPFQLRGYGIDACCKPNAPCEYSCLKVFLSAVSILCTAILAAFASSLGPETNDCTALDAWGFWSVVLSTLPMIVLIISRLLTPKVKEAKDEKLEKGEIKESLLGSRVEKIAIYMFPLVFALYNFVYWANYANRMSPENAIADERKVIVLDP</sequence>
<dbReference type="OrthoDB" id="407674at2759"/>
<evidence type="ECO:0000313" key="3">
    <source>
        <dbReference type="EMBL" id="CAB3373512.1"/>
    </source>
</evidence>
<dbReference type="GO" id="GO:0016020">
    <property type="term" value="C:membrane"/>
    <property type="evidence" value="ECO:0007669"/>
    <property type="project" value="InterPro"/>
</dbReference>
<dbReference type="GO" id="GO:0005230">
    <property type="term" value="F:extracellular ligand-gated monoatomic ion channel activity"/>
    <property type="evidence" value="ECO:0007669"/>
    <property type="project" value="InterPro"/>
</dbReference>
<reference evidence="3 4" key="1">
    <citation type="submission" date="2020-04" db="EMBL/GenBank/DDBJ databases">
        <authorList>
            <person name="Alioto T."/>
            <person name="Alioto T."/>
            <person name="Gomez Garrido J."/>
        </authorList>
    </citation>
    <scope>NUCLEOTIDE SEQUENCE [LARGE SCALE GENOMIC DNA]</scope>
</reference>